<feature type="region of interest" description="Disordered" evidence="1">
    <location>
        <begin position="611"/>
        <end position="732"/>
    </location>
</feature>
<organism evidence="2">
    <name type="scientific">Chromera velia CCMP2878</name>
    <dbReference type="NCBI Taxonomy" id="1169474"/>
    <lineage>
        <taxon>Eukaryota</taxon>
        <taxon>Sar</taxon>
        <taxon>Alveolata</taxon>
        <taxon>Colpodellida</taxon>
        <taxon>Chromeraceae</taxon>
        <taxon>Chromera</taxon>
    </lineage>
</organism>
<reference evidence="2" key="1">
    <citation type="submission" date="2014-11" db="EMBL/GenBank/DDBJ databases">
        <authorList>
            <person name="Otto D Thomas"/>
            <person name="Naeem Raeece"/>
        </authorList>
    </citation>
    <scope>NUCLEOTIDE SEQUENCE</scope>
</reference>
<evidence type="ECO:0000256" key="1">
    <source>
        <dbReference type="SAM" id="MobiDB-lite"/>
    </source>
</evidence>
<feature type="region of interest" description="Disordered" evidence="1">
    <location>
        <begin position="798"/>
        <end position="822"/>
    </location>
</feature>
<feature type="compositionally biased region" description="Gly residues" evidence="1">
    <location>
        <begin position="634"/>
        <end position="645"/>
    </location>
</feature>
<feature type="region of interest" description="Disordered" evidence="1">
    <location>
        <begin position="956"/>
        <end position="998"/>
    </location>
</feature>
<evidence type="ECO:0000313" key="2">
    <source>
        <dbReference type="EMBL" id="CEM12712.1"/>
    </source>
</evidence>
<protein>
    <submittedName>
        <fullName evidence="2">Uncharacterized protein</fullName>
    </submittedName>
</protein>
<gene>
    <name evidence="2" type="ORF">Cvel_3321</name>
</gene>
<sequence length="1361" mass="144097">MSGYGRSSSSSPFTADDILVCSTLEFLLRKARVSLKDPNDDVESESLATRLHKLRDGASEKGQISSTICALTSFVEGLEDRIEEGRNSPQPGDLVPNGFLGLLARKVVVQFRQAPINGLIDAIRSFRDRLRREKEQQRRLLEGGDGGEREGRDEDEGEAGQSFAQEAASRSSLSACRERERRQETKTNKHDKVSLEDRREALRMRLRKARGRREGNQEEEEGMSDGGEEEGMTDSGQRKKKRGGRKKEERRDTREEEERPLWLQELDGLRGASLQAEIATRWLEETEREKGRIAEESDDDVARVKEQARSRRVAMAERMLYAAENGWRCLPTPETLIRLAAVAARDSSERMVLTGGGRSERVLRWIRSASESAQESACASLKILCAVASSLAALPPTVLSGSLSGPLLREGDGGEGNIDTMASWESDVPRGLRALGTCLKSAVAFSMLRVAALCCSSLVLCLSAIAGATVRSRLQGSVLHSLLLCVSELEGTLCSTGEGGEGGASCLSWVGSADRDTFSLGRNVGGASGILPCPGFPASLNPQAEGGERRPQQQQPQPTGASTGGDGGGPSGLSFGAGSASELALLSLPLPLPFPFAVRGRVAETAGGVLLAPPVDSGGRPPSASAVGMPSTGFAGGQGQGGGMGPPTVRARPSSALDVEEGEEESDWSGEDGSESGDPPSGIAPSLSRLGLSDLVHGGVLRERKEGPGGIKRQESRLMSQRRWAGGRDGQQKWKELRDSACRLSLCLLANARTFSSLAQARREEEGGGGNGLLSGQRSAASHVAAVGRALSAPSSSPALFGISGGRDKQQQGKSDDPPSADESRLREILCFAEEAVERTFGVSSAVRTRSSGDAAKERARSGSNQGSSDYPPTAFCALCDLCVLRCLPPRSLTRRRHARKCRSLSEADRKDHFGGNEKRGGDGEMRSEGSEKPPPPLPFSRQLFRFAASLQRERGGVCGPPGQTLEWSRRYGGGGKEARGVTGSGSGSPGAEKERAGIGVLEGNRRGRAGEGDSLSLPLSSADARVLLPLAAGCAQAEAEGDGEARAVAALCRAEVLLSVAVDCPPPPTCCEDDRPSGPPGQGLEEKENTEGVVRVQRGCAEGGIGSSSSSDADAVSASSRVSQALSLLDAAELLLEQTARRGSGRGGIRGCSSGDFTFSSSSSSSGFGRRERERRELLWSRLHEARAIGLLSLLSLAMGAEGAGEDKAGGKSGGTGASSHLQQRGRARVLEETAASLEAGLRSAGWTTLPDPPAASPLGTPKDTQQQQEEEEDVCMDSEQRWGSSSAVRGDHDGRTERTRREEVEAAGGGVRLLGRCKRLLYLLARVRHEQGKISERDAASQAFIRASAVSERGGLRQL</sequence>
<name>A0A0G4FH19_9ALVE</name>
<feature type="region of interest" description="Disordered" evidence="1">
    <location>
        <begin position="1072"/>
        <end position="1092"/>
    </location>
</feature>
<accession>A0A0G4FH19</accession>
<dbReference type="VEuPathDB" id="CryptoDB:Cvel_3321"/>
<feature type="region of interest" description="Disordered" evidence="1">
    <location>
        <begin position="540"/>
        <end position="576"/>
    </location>
</feature>
<feature type="compositionally biased region" description="Basic and acidic residues" evidence="1">
    <location>
        <begin position="176"/>
        <end position="203"/>
    </location>
</feature>
<proteinExistence type="predicted"/>
<feature type="compositionally biased region" description="Polar residues" evidence="1">
    <location>
        <begin position="162"/>
        <end position="174"/>
    </location>
</feature>
<feature type="compositionally biased region" description="Basic and acidic residues" evidence="1">
    <location>
        <begin position="700"/>
        <end position="716"/>
    </location>
</feature>
<feature type="compositionally biased region" description="Low complexity" evidence="1">
    <location>
        <begin position="552"/>
        <end position="561"/>
    </location>
</feature>
<feature type="compositionally biased region" description="Basic and acidic residues" evidence="1">
    <location>
        <begin position="806"/>
        <end position="822"/>
    </location>
</feature>
<feature type="compositionally biased region" description="Basic and acidic residues" evidence="1">
    <location>
        <begin position="246"/>
        <end position="259"/>
    </location>
</feature>
<feature type="compositionally biased region" description="Gly residues" evidence="1">
    <location>
        <begin position="562"/>
        <end position="571"/>
    </location>
</feature>
<feature type="compositionally biased region" description="Basic and acidic residues" evidence="1">
    <location>
        <begin position="136"/>
        <end position="152"/>
    </location>
</feature>
<feature type="region of interest" description="Disordered" evidence="1">
    <location>
        <begin position="1243"/>
        <end position="1304"/>
    </location>
</feature>
<feature type="compositionally biased region" description="Basic and acidic residues" evidence="1">
    <location>
        <begin position="904"/>
        <end position="932"/>
    </location>
</feature>
<feature type="region of interest" description="Disordered" evidence="1">
    <location>
        <begin position="1205"/>
        <end position="1231"/>
    </location>
</feature>
<feature type="region of interest" description="Disordered" evidence="1">
    <location>
        <begin position="898"/>
        <end position="941"/>
    </location>
</feature>
<feature type="compositionally biased region" description="Acidic residues" evidence="1">
    <location>
        <begin position="217"/>
        <end position="232"/>
    </location>
</feature>
<feature type="compositionally biased region" description="Acidic residues" evidence="1">
    <location>
        <begin position="658"/>
        <end position="675"/>
    </location>
</feature>
<feature type="compositionally biased region" description="Basic and acidic residues" evidence="1">
    <location>
        <begin position="1291"/>
        <end position="1304"/>
    </location>
</feature>
<feature type="compositionally biased region" description="Polar residues" evidence="1">
    <location>
        <begin position="843"/>
        <end position="852"/>
    </location>
</feature>
<feature type="region of interest" description="Disordered" evidence="1">
    <location>
        <begin position="136"/>
        <end position="259"/>
    </location>
</feature>
<dbReference type="EMBL" id="CDMZ01000363">
    <property type="protein sequence ID" value="CEM12712.1"/>
    <property type="molecule type" value="Genomic_DNA"/>
</dbReference>
<feature type="region of interest" description="Disordered" evidence="1">
    <location>
        <begin position="843"/>
        <end position="869"/>
    </location>
</feature>